<dbReference type="NCBIfam" id="NF006281">
    <property type="entry name" value="PRK08452.1"/>
    <property type="match status" value="1"/>
</dbReference>
<keyword evidence="2" id="KW-0969">Cilium</keyword>
<gene>
    <name evidence="2" type="primary">flaG</name>
    <name evidence="2" type="ORF">HCR_03160</name>
</gene>
<dbReference type="Pfam" id="PF03646">
    <property type="entry name" value="FlaG"/>
    <property type="match status" value="1"/>
</dbReference>
<feature type="compositionally biased region" description="Polar residues" evidence="1">
    <location>
        <begin position="1"/>
        <end position="19"/>
    </location>
</feature>
<dbReference type="EMBL" id="AP027370">
    <property type="protein sequence ID" value="BDY12004.1"/>
    <property type="molecule type" value="Genomic_DNA"/>
</dbReference>
<feature type="compositionally biased region" description="Low complexity" evidence="1">
    <location>
        <begin position="25"/>
        <end position="36"/>
    </location>
</feature>
<accession>A0ABN6WSG7</accession>
<dbReference type="PANTHER" id="PTHR37166">
    <property type="entry name" value="PROTEIN FLAG"/>
    <property type="match status" value="1"/>
</dbReference>
<dbReference type="InterPro" id="IPR005186">
    <property type="entry name" value="FlaG"/>
</dbReference>
<evidence type="ECO:0000313" key="2">
    <source>
        <dbReference type="EMBL" id="BDY12004.1"/>
    </source>
</evidence>
<proteinExistence type="predicted"/>
<keyword evidence="2" id="KW-0282">Flagellum</keyword>
<feature type="compositionally biased region" description="Basic and acidic residues" evidence="1">
    <location>
        <begin position="38"/>
        <end position="53"/>
    </location>
</feature>
<keyword evidence="2" id="KW-0966">Cell projection</keyword>
<evidence type="ECO:0000313" key="3">
    <source>
        <dbReference type="Proteomes" id="UP001321445"/>
    </source>
</evidence>
<dbReference type="Proteomes" id="UP001321445">
    <property type="component" value="Chromosome"/>
</dbReference>
<organism evidence="2 3">
    <name type="scientific">Hydrogenimonas cancrithermarum</name>
    <dbReference type="NCBI Taxonomy" id="2993563"/>
    <lineage>
        <taxon>Bacteria</taxon>
        <taxon>Pseudomonadati</taxon>
        <taxon>Campylobacterota</taxon>
        <taxon>Epsilonproteobacteria</taxon>
        <taxon>Campylobacterales</taxon>
        <taxon>Hydrogenimonadaceae</taxon>
        <taxon>Hydrogenimonas</taxon>
    </lineage>
</organism>
<dbReference type="InterPro" id="IPR035924">
    <property type="entry name" value="FlaG-like_sf"/>
</dbReference>
<dbReference type="RefSeq" id="WP_286337219.1">
    <property type="nucleotide sequence ID" value="NZ_AP027370.1"/>
</dbReference>
<evidence type="ECO:0000256" key="1">
    <source>
        <dbReference type="SAM" id="MobiDB-lite"/>
    </source>
</evidence>
<dbReference type="PANTHER" id="PTHR37166:SF1">
    <property type="entry name" value="PROTEIN FLAG"/>
    <property type="match status" value="1"/>
</dbReference>
<protein>
    <submittedName>
        <fullName evidence="2">Flagellar protein FlaG</fullName>
    </submittedName>
</protein>
<sequence>MEIFNTMRSQQPQPTTSHGVGNAHKTVSQTQKSSQQMAREEVQQSERKADTQKLKKQLQEITDQLNKEMNPLNTSIRFGFNDKVEEMYVSVIDTSTDQEIRKIPSEEAMRLAAKMRELVGMIFDKKG</sequence>
<dbReference type="SUPFAM" id="SSF160214">
    <property type="entry name" value="FlaG-like"/>
    <property type="match status" value="1"/>
</dbReference>
<dbReference type="Gene3D" id="3.30.160.170">
    <property type="entry name" value="FlaG-like"/>
    <property type="match status" value="1"/>
</dbReference>
<feature type="region of interest" description="Disordered" evidence="1">
    <location>
        <begin position="1"/>
        <end position="55"/>
    </location>
</feature>
<name>A0ABN6WSG7_9BACT</name>
<keyword evidence="3" id="KW-1185">Reference proteome</keyword>
<reference evidence="2 3" key="1">
    <citation type="submission" date="2023-03" db="EMBL/GenBank/DDBJ databases">
        <title>Description of Hydrogenimonas sp. ISO32.</title>
        <authorList>
            <person name="Mino S."/>
            <person name="Fukazawa S."/>
            <person name="Sawabe T."/>
        </authorList>
    </citation>
    <scope>NUCLEOTIDE SEQUENCE [LARGE SCALE GENOMIC DNA]</scope>
    <source>
        <strain evidence="2 3">ISO32</strain>
    </source>
</reference>